<evidence type="ECO:0000256" key="1">
    <source>
        <dbReference type="ARBA" id="ARBA00004123"/>
    </source>
</evidence>
<dbReference type="GO" id="GO:0005634">
    <property type="term" value="C:nucleus"/>
    <property type="evidence" value="ECO:0007669"/>
    <property type="project" value="UniProtKB-SubCell"/>
</dbReference>
<dbReference type="Pfam" id="PF00847">
    <property type="entry name" value="AP2"/>
    <property type="match status" value="1"/>
</dbReference>
<feature type="region of interest" description="Disordered" evidence="7">
    <location>
        <begin position="195"/>
        <end position="223"/>
    </location>
</feature>
<dbReference type="PROSITE" id="PS51032">
    <property type="entry name" value="AP2_ERF"/>
    <property type="match status" value="1"/>
</dbReference>
<evidence type="ECO:0000313" key="9">
    <source>
        <dbReference type="EMBL" id="THG12281.1"/>
    </source>
</evidence>
<evidence type="ECO:0000256" key="4">
    <source>
        <dbReference type="ARBA" id="ARBA00023125"/>
    </source>
</evidence>
<dbReference type="EMBL" id="SDRB02006609">
    <property type="protein sequence ID" value="THG12281.1"/>
    <property type="molecule type" value="Genomic_DNA"/>
</dbReference>
<feature type="compositionally biased region" description="Polar residues" evidence="7">
    <location>
        <begin position="100"/>
        <end position="114"/>
    </location>
</feature>
<dbReference type="AlphaFoldDB" id="A0A4S4E874"/>
<dbReference type="GO" id="GO:0006952">
    <property type="term" value="P:defense response"/>
    <property type="evidence" value="ECO:0007669"/>
    <property type="project" value="UniProtKB-KW"/>
</dbReference>
<accession>A0A4S4E874</accession>
<dbReference type="Proteomes" id="UP000306102">
    <property type="component" value="Unassembled WGS sequence"/>
</dbReference>
<protein>
    <recommendedName>
        <fullName evidence="8">AP2/ERF domain-containing protein</fullName>
    </recommendedName>
</protein>
<feature type="compositionally biased region" description="Acidic residues" evidence="7">
    <location>
        <begin position="43"/>
        <end position="52"/>
    </location>
</feature>
<evidence type="ECO:0000256" key="2">
    <source>
        <dbReference type="ARBA" id="ARBA00022821"/>
    </source>
</evidence>
<dbReference type="CDD" id="cd00018">
    <property type="entry name" value="AP2"/>
    <property type="match status" value="1"/>
</dbReference>
<dbReference type="PANTHER" id="PTHR31190:SF167">
    <property type="entry name" value="ETHYLENE-RESPONSIVE TRANSCRIPTION FACTOR ERF112"/>
    <property type="match status" value="1"/>
</dbReference>
<dbReference type="GO" id="GO:0003700">
    <property type="term" value="F:DNA-binding transcription factor activity"/>
    <property type="evidence" value="ECO:0007669"/>
    <property type="project" value="InterPro"/>
</dbReference>
<gene>
    <name evidence="9" type="ORF">TEA_001468</name>
</gene>
<evidence type="ECO:0000256" key="6">
    <source>
        <dbReference type="ARBA" id="ARBA00023242"/>
    </source>
</evidence>
<dbReference type="InterPro" id="IPR044808">
    <property type="entry name" value="ERF_plant"/>
</dbReference>
<dbReference type="PANTHER" id="PTHR31190">
    <property type="entry name" value="DNA-BINDING DOMAIN"/>
    <property type="match status" value="1"/>
</dbReference>
<evidence type="ECO:0000256" key="5">
    <source>
        <dbReference type="ARBA" id="ARBA00023163"/>
    </source>
</evidence>
<evidence type="ECO:0000259" key="8">
    <source>
        <dbReference type="PROSITE" id="PS51032"/>
    </source>
</evidence>
<dbReference type="InterPro" id="IPR016177">
    <property type="entry name" value="DNA-bd_dom_sf"/>
</dbReference>
<dbReference type="PRINTS" id="PR00367">
    <property type="entry name" value="ETHRSPELEMNT"/>
</dbReference>
<keyword evidence="4" id="KW-0238">DNA-binding</keyword>
<comment type="caution">
    <text evidence="9">The sequence shown here is derived from an EMBL/GenBank/DDBJ whole genome shotgun (WGS) entry which is preliminary data.</text>
</comment>
<evidence type="ECO:0000313" key="10">
    <source>
        <dbReference type="Proteomes" id="UP000306102"/>
    </source>
</evidence>
<dbReference type="SMART" id="SM00380">
    <property type="entry name" value="AP2"/>
    <property type="match status" value="1"/>
</dbReference>
<feature type="compositionally biased region" description="Pro residues" evidence="7">
    <location>
        <begin position="208"/>
        <end position="218"/>
    </location>
</feature>
<keyword evidence="6" id="KW-0539">Nucleus</keyword>
<feature type="compositionally biased region" description="Basic residues" evidence="7">
    <location>
        <begin position="307"/>
        <end position="318"/>
    </location>
</feature>
<feature type="domain" description="AP2/ERF" evidence="8">
    <location>
        <begin position="120"/>
        <end position="177"/>
    </location>
</feature>
<name>A0A4S4E874_CAMSN</name>
<dbReference type="InterPro" id="IPR036955">
    <property type="entry name" value="AP2/ERF_dom_sf"/>
</dbReference>
<sequence length="398" mass="44893">MLCLWCLWGVTAATVLQVAEKAYKVDRRHGKRPIPSNESEKKEEEEEEEGEGEEHIFPIYSARSQHDMTAMVSALTQVIANSDQNPVLLHSNPLVLSQSGIPELNQSQPGQDQGNQKRRHYRGVRQRPWGKWAAEIRDPIKAARVWLGTFDTAEGAALAYDEAALRFKGNKAKLNFPERVQGRIELGSLTTTRQNSRVVSKRVSNLVRPPPPPPPRPRPLLSQEPYPNVFHYAQLLGNESNDVNYSNVSGLLYPGGTFVSQSLSSSSSVTSLATSQQEGQQSEVLRFSEQFGSSDLPRNWGDFDTKHSRRHHDIRRPRPPGNQLPAWFNPIHRKGPTTKAPVELINRPSHGKVTTGIQREVTEASPWKIQEFRASQEWNLTHGYEKTILSPLGHHPRW</sequence>
<evidence type="ECO:0000256" key="3">
    <source>
        <dbReference type="ARBA" id="ARBA00023015"/>
    </source>
</evidence>
<keyword evidence="3" id="KW-0805">Transcription regulation</keyword>
<dbReference type="FunFam" id="3.30.730.10:FF:000001">
    <property type="entry name" value="Ethylene-responsive transcription factor 2"/>
    <property type="match status" value="1"/>
</dbReference>
<comment type="subcellular location">
    <subcellularLocation>
        <location evidence="1">Nucleus</location>
    </subcellularLocation>
</comment>
<dbReference type="Gene3D" id="3.30.730.10">
    <property type="entry name" value="AP2/ERF domain"/>
    <property type="match status" value="1"/>
</dbReference>
<dbReference type="SUPFAM" id="SSF54171">
    <property type="entry name" value="DNA-binding domain"/>
    <property type="match status" value="1"/>
</dbReference>
<feature type="region of interest" description="Disordered" evidence="7">
    <location>
        <begin position="24"/>
        <end position="54"/>
    </location>
</feature>
<feature type="region of interest" description="Disordered" evidence="7">
    <location>
        <begin position="297"/>
        <end position="328"/>
    </location>
</feature>
<evidence type="ECO:0000256" key="7">
    <source>
        <dbReference type="SAM" id="MobiDB-lite"/>
    </source>
</evidence>
<reference evidence="9 10" key="1">
    <citation type="journal article" date="2018" name="Proc. Natl. Acad. Sci. U.S.A.">
        <title>Draft genome sequence of Camellia sinensis var. sinensis provides insights into the evolution of the tea genome and tea quality.</title>
        <authorList>
            <person name="Wei C."/>
            <person name="Yang H."/>
            <person name="Wang S."/>
            <person name="Zhao J."/>
            <person name="Liu C."/>
            <person name="Gao L."/>
            <person name="Xia E."/>
            <person name="Lu Y."/>
            <person name="Tai Y."/>
            <person name="She G."/>
            <person name="Sun J."/>
            <person name="Cao H."/>
            <person name="Tong W."/>
            <person name="Gao Q."/>
            <person name="Li Y."/>
            <person name="Deng W."/>
            <person name="Jiang X."/>
            <person name="Wang W."/>
            <person name="Chen Q."/>
            <person name="Zhang S."/>
            <person name="Li H."/>
            <person name="Wu J."/>
            <person name="Wang P."/>
            <person name="Li P."/>
            <person name="Shi C."/>
            <person name="Zheng F."/>
            <person name="Jian J."/>
            <person name="Huang B."/>
            <person name="Shan D."/>
            <person name="Shi M."/>
            <person name="Fang C."/>
            <person name="Yue Y."/>
            <person name="Li F."/>
            <person name="Li D."/>
            <person name="Wei S."/>
            <person name="Han B."/>
            <person name="Jiang C."/>
            <person name="Yin Y."/>
            <person name="Xia T."/>
            <person name="Zhang Z."/>
            <person name="Bennetzen J.L."/>
            <person name="Zhao S."/>
            <person name="Wan X."/>
        </authorList>
    </citation>
    <scope>NUCLEOTIDE SEQUENCE [LARGE SCALE GENOMIC DNA]</scope>
    <source>
        <strain evidence="10">cv. Shuchazao</strain>
        <tissue evidence="9">Leaf</tissue>
    </source>
</reference>
<proteinExistence type="predicted"/>
<keyword evidence="10" id="KW-1185">Reference proteome</keyword>
<dbReference type="GO" id="GO:0003677">
    <property type="term" value="F:DNA binding"/>
    <property type="evidence" value="ECO:0007669"/>
    <property type="project" value="UniProtKB-KW"/>
</dbReference>
<dbReference type="InterPro" id="IPR001471">
    <property type="entry name" value="AP2/ERF_dom"/>
</dbReference>
<keyword evidence="2" id="KW-0611">Plant defense</keyword>
<organism evidence="9 10">
    <name type="scientific">Camellia sinensis var. sinensis</name>
    <name type="common">China tea</name>
    <dbReference type="NCBI Taxonomy" id="542762"/>
    <lineage>
        <taxon>Eukaryota</taxon>
        <taxon>Viridiplantae</taxon>
        <taxon>Streptophyta</taxon>
        <taxon>Embryophyta</taxon>
        <taxon>Tracheophyta</taxon>
        <taxon>Spermatophyta</taxon>
        <taxon>Magnoliopsida</taxon>
        <taxon>eudicotyledons</taxon>
        <taxon>Gunneridae</taxon>
        <taxon>Pentapetalae</taxon>
        <taxon>asterids</taxon>
        <taxon>Ericales</taxon>
        <taxon>Theaceae</taxon>
        <taxon>Camellia</taxon>
    </lineage>
</organism>
<dbReference type="GO" id="GO:0009873">
    <property type="term" value="P:ethylene-activated signaling pathway"/>
    <property type="evidence" value="ECO:0007669"/>
    <property type="project" value="InterPro"/>
</dbReference>
<keyword evidence="5" id="KW-0804">Transcription</keyword>
<feature type="region of interest" description="Disordered" evidence="7">
    <location>
        <begin position="100"/>
        <end position="124"/>
    </location>
</feature>